<dbReference type="PANTHER" id="PTHR39476:SF1">
    <property type="entry name" value="NADH DEHYDROGENASE [UBIQUINONE] 1 BETA SUBCOMPLEX SUBUNIT 4"/>
    <property type="match status" value="1"/>
</dbReference>
<keyword evidence="1" id="KW-0812">Transmembrane</keyword>
<evidence type="ECO:0000313" key="2">
    <source>
        <dbReference type="EMBL" id="KXX78023.1"/>
    </source>
</evidence>
<evidence type="ECO:0008006" key="4">
    <source>
        <dbReference type="Google" id="ProtNLM"/>
    </source>
</evidence>
<accession>A0A175W2Z0</accession>
<protein>
    <recommendedName>
        <fullName evidence="4">NADH dehydrogenase [ubiquinone] 1 beta subcomplex subunit 4</fullName>
    </recommendedName>
</protein>
<dbReference type="OrthoDB" id="15108at2759"/>
<keyword evidence="3" id="KW-1185">Reference proteome</keyword>
<name>A0A175W2Z0_9PEZI</name>
<reference evidence="2 3" key="1">
    <citation type="journal article" date="2016" name="Genome Announc.">
        <title>Genome Sequence of Madurella mycetomatis mm55, Isolated from a Human Mycetoma Case in Sudan.</title>
        <authorList>
            <person name="Smit S."/>
            <person name="Derks M.F."/>
            <person name="Bervoets S."/>
            <person name="Fahal A."/>
            <person name="van Leeuwen W."/>
            <person name="van Belkum A."/>
            <person name="van de Sande W.W."/>
        </authorList>
    </citation>
    <scope>NUCLEOTIDE SEQUENCE [LARGE SCALE GENOMIC DNA]</scope>
    <source>
        <strain evidence="3">mm55</strain>
    </source>
</reference>
<dbReference type="STRING" id="100816.A0A175W2Z0"/>
<proteinExistence type="predicted"/>
<dbReference type="AlphaFoldDB" id="A0A175W2Z0"/>
<keyword evidence="1" id="KW-1133">Transmembrane helix</keyword>
<comment type="caution">
    <text evidence="2">The sequence shown here is derived from an EMBL/GenBank/DDBJ whole genome shotgun (WGS) entry which is preliminary data.</text>
</comment>
<evidence type="ECO:0000313" key="3">
    <source>
        <dbReference type="Proteomes" id="UP000078237"/>
    </source>
</evidence>
<keyword evidence="1" id="KW-0472">Membrane</keyword>
<evidence type="ECO:0000256" key="1">
    <source>
        <dbReference type="SAM" id="Phobius"/>
    </source>
</evidence>
<sequence>MYPTANWRSRNTEVAMDPALIRLGNMISNRYRYFRWTKRTAGVTFMYVAVIPTIIAYLGYKTDGLWDFRAKRRGDLISER</sequence>
<gene>
    <name evidence="2" type="ORF">MMYC01_205265</name>
</gene>
<feature type="transmembrane region" description="Helical" evidence="1">
    <location>
        <begin position="40"/>
        <end position="60"/>
    </location>
</feature>
<dbReference type="Proteomes" id="UP000078237">
    <property type="component" value="Unassembled WGS sequence"/>
</dbReference>
<dbReference type="EMBL" id="LCTW02000136">
    <property type="protein sequence ID" value="KXX78023.1"/>
    <property type="molecule type" value="Genomic_DNA"/>
</dbReference>
<dbReference type="VEuPathDB" id="FungiDB:MMYC01_205265"/>
<dbReference type="PANTHER" id="PTHR39476">
    <property type="entry name" value="NADH:UBIQUINONE OXIDOREDUCTASE 6.6KD SUBUNIT"/>
    <property type="match status" value="1"/>
</dbReference>
<organism evidence="2 3">
    <name type="scientific">Madurella mycetomatis</name>
    <dbReference type="NCBI Taxonomy" id="100816"/>
    <lineage>
        <taxon>Eukaryota</taxon>
        <taxon>Fungi</taxon>
        <taxon>Dikarya</taxon>
        <taxon>Ascomycota</taxon>
        <taxon>Pezizomycotina</taxon>
        <taxon>Sordariomycetes</taxon>
        <taxon>Sordariomycetidae</taxon>
        <taxon>Sordariales</taxon>
        <taxon>Sordariales incertae sedis</taxon>
        <taxon>Madurella</taxon>
    </lineage>
</organism>